<dbReference type="Pfam" id="PF00078">
    <property type="entry name" value="RVT_1"/>
    <property type="match status" value="1"/>
</dbReference>
<comment type="caution">
    <text evidence="2">The sequence shown here is derived from an EMBL/GenBank/DDBJ whole genome shotgun (WGS) entry which is preliminary data.</text>
</comment>
<feature type="domain" description="Reverse transcriptase" evidence="1">
    <location>
        <begin position="1"/>
        <end position="170"/>
    </location>
</feature>
<sequence length="170" mass="19109">MAENLNNFYCRFNQHDHSTEREELTSDLAVMSLTKAIRELQSGEVELTLKRINPNKAPGPDQTCGRLLKHFNTVQPHLMGQKLLQMNINPHLILWVLAFLTGRHQVVRINGQSSSTRSISTGAPQGSVISPVLFTLYTDNCRSSDPEIIYIKYSDNTVIIDTSNTREAPS</sequence>
<accession>A0A9Q1E833</accession>
<keyword evidence="3" id="KW-1185">Reference proteome</keyword>
<dbReference type="Proteomes" id="UP001152622">
    <property type="component" value="Chromosome 22"/>
</dbReference>
<dbReference type="EMBL" id="JAINUF010000022">
    <property type="protein sequence ID" value="KAJ8333972.1"/>
    <property type="molecule type" value="Genomic_DNA"/>
</dbReference>
<gene>
    <name evidence="2" type="ORF">SKAU_G00412910</name>
</gene>
<evidence type="ECO:0000313" key="3">
    <source>
        <dbReference type="Proteomes" id="UP001152622"/>
    </source>
</evidence>
<dbReference type="InterPro" id="IPR000477">
    <property type="entry name" value="RT_dom"/>
</dbReference>
<dbReference type="PANTHER" id="PTHR33332">
    <property type="entry name" value="REVERSE TRANSCRIPTASE DOMAIN-CONTAINING PROTEIN"/>
    <property type="match status" value="1"/>
</dbReference>
<reference evidence="2" key="1">
    <citation type="journal article" date="2023" name="Science">
        <title>Genome structures resolve the early diversification of teleost fishes.</title>
        <authorList>
            <person name="Parey E."/>
            <person name="Louis A."/>
            <person name="Montfort J."/>
            <person name="Bouchez O."/>
            <person name="Roques C."/>
            <person name="Iampietro C."/>
            <person name="Lluch J."/>
            <person name="Castinel A."/>
            <person name="Donnadieu C."/>
            <person name="Desvignes T."/>
            <person name="Floi Bucao C."/>
            <person name="Jouanno E."/>
            <person name="Wen M."/>
            <person name="Mejri S."/>
            <person name="Dirks R."/>
            <person name="Jansen H."/>
            <person name="Henkel C."/>
            <person name="Chen W.J."/>
            <person name="Zahm M."/>
            <person name="Cabau C."/>
            <person name="Klopp C."/>
            <person name="Thompson A.W."/>
            <person name="Robinson-Rechavi M."/>
            <person name="Braasch I."/>
            <person name="Lecointre G."/>
            <person name="Bobe J."/>
            <person name="Postlethwait J.H."/>
            <person name="Berthelot C."/>
            <person name="Roest Crollius H."/>
            <person name="Guiguen Y."/>
        </authorList>
    </citation>
    <scope>NUCLEOTIDE SEQUENCE</scope>
    <source>
        <strain evidence="2">WJC10195</strain>
    </source>
</reference>
<organism evidence="2 3">
    <name type="scientific">Synaphobranchus kaupii</name>
    <name type="common">Kaup's arrowtooth eel</name>
    <dbReference type="NCBI Taxonomy" id="118154"/>
    <lineage>
        <taxon>Eukaryota</taxon>
        <taxon>Metazoa</taxon>
        <taxon>Chordata</taxon>
        <taxon>Craniata</taxon>
        <taxon>Vertebrata</taxon>
        <taxon>Euteleostomi</taxon>
        <taxon>Actinopterygii</taxon>
        <taxon>Neopterygii</taxon>
        <taxon>Teleostei</taxon>
        <taxon>Anguilliformes</taxon>
        <taxon>Synaphobranchidae</taxon>
        <taxon>Synaphobranchus</taxon>
    </lineage>
</organism>
<name>A0A9Q1E833_SYNKA</name>
<proteinExistence type="predicted"/>
<dbReference type="AlphaFoldDB" id="A0A9Q1E833"/>
<protein>
    <recommendedName>
        <fullName evidence="1">Reverse transcriptase domain-containing protein</fullName>
    </recommendedName>
</protein>
<dbReference type="PROSITE" id="PS50878">
    <property type="entry name" value="RT_POL"/>
    <property type="match status" value="1"/>
</dbReference>
<dbReference type="OrthoDB" id="411173at2759"/>
<evidence type="ECO:0000259" key="1">
    <source>
        <dbReference type="PROSITE" id="PS50878"/>
    </source>
</evidence>
<evidence type="ECO:0000313" key="2">
    <source>
        <dbReference type="EMBL" id="KAJ8333972.1"/>
    </source>
</evidence>